<name>A0A6H2HAN6_9BURK</name>
<evidence type="ECO:0000256" key="1">
    <source>
        <dbReference type="SAM" id="SignalP"/>
    </source>
</evidence>
<evidence type="ECO:0000313" key="3">
    <source>
        <dbReference type="Proteomes" id="UP000502041"/>
    </source>
</evidence>
<proteinExistence type="predicted"/>
<dbReference type="KEGG" id="pvac:HC248_02253"/>
<keyword evidence="3" id="KW-1185">Reference proteome</keyword>
<dbReference type="Proteomes" id="UP000502041">
    <property type="component" value="Chromosome"/>
</dbReference>
<reference evidence="2 3" key="1">
    <citation type="submission" date="2020-04" db="EMBL/GenBank/DDBJ databases">
        <title>Complete genome of a Psychrophilic, Marine, Gas Vacuolate Bacterium Polaromonas vacuolata KCTC 22033T.</title>
        <authorList>
            <person name="Hwang K."/>
            <person name="Kim K.M."/>
        </authorList>
    </citation>
    <scope>NUCLEOTIDE SEQUENCE [LARGE SCALE GENOMIC DNA]</scope>
    <source>
        <strain evidence="2 3">KCTC 22033</strain>
    </source>
</reference>
<gene>
    <name evidence="2" type="ORF">HC248_02253</name>
</gene>
<keyword evidence="1" id="KW-0732">Signal</keyword>
<dbReference type="InterPro" id="IPR029052">
    <property type="entry name" value="Metallo-depent_PP-like"/>
</dbReference>
<evidence type="ECO:0000313" key="2">
    <source>
        <dbReference type="EMBL" id="QJC56942.1"/>
    </source>
</evidence>
<feature type="chain" id="PRO_5026031362" description="Calcineurin-like phosphoesterase domain-containing protein" evidence="1">
    <location>
        <begin position="36"/>
        <end position="345"/>
    </location>
</feature>
<sequence length="345" mass="38284">MMDFFKEKPIMTLTPLLRKSLVCAALALTFGAAQAQNFSFGLWGDMPYAKAGDQAKIPAVLKSINQSDIAFSIYDGDIKDGSSKCTDDIYTAALSMFGEMKKPVIYVPGDNEWTDCHRLNNGGYDGLERLSHVRKVMFPTANSLGKTTLPLEHQGQRGEAFYENTRFRHNGIVFVGLNMPGSNNNKILNEKDCAKKSARTPAQCEASNAEYLERDAANVTWMAESFATAKASKAAGIVLVIQADPGFDLPETEDLDESQNPAVSGYRNFMDKLASETEQFKGQVLFVHGDTHYFKLDKPLYAPNRMLGNFTRLETFGSPQIHWVRVTVDAKSENVFTVHPVIVKQ</sequence>
<dbReference type="AlphaFoldDB" id="A0A6H2HAN6"/>
<organism evidence="2 3">
    <name type="scientific">Polaromonas vacuolata</name>
    <dbReference type="NCBI Taxonomy" id="37448"/>
    <lineage>
        <taxon>Bacteria</taxon>
        <taxon>Pseudomonadati</taxon>
        <taxon>Pseudomonadota</taxon>
        <taxon>Betaproteobacteria</taxon>
        <taxon>Burkholderiales</taxon>
        <taxon>Comamonadaceae</taxon>
        <taxon>Polaromonas</taxon>
    </lineage>
</organism>
<dbReference type="SUPFAM" id="SSF56300">
    <property type="entry name" value="Metallo-dependent phosphatases"/>
    <property type="match status" value="1"/>
</dbReference>
<feature type="signal peptide" evidence="1">
    <location>
        <begin position="1"/>
        <end position="35"/>
    </location>
</feature>
<dbReference type="EMBL" id="CP051461">
    <property type="protein sequence ID" value="QJC56942.1"/>
    <property type="molecule type" value="Genomic_DNA"/>
</dbReference>
<accession>A0A6H2HAN6</accession>
<protein>
    <recommendedName>
        <fullName evidence="4">Calcineurin-like phosphoesterase domain-containing protein</fullName>
    </recommendedName>
</protein>
<evidence type="ECO:0008006" key="4">
    <source>
        <dbReference type="Google" id="ProtNLM"/>
    </source>
</evidence>